<feature type="transmembrane region" description="Helical" evidence="7">
    <location>
        <begin position="188"/>
        <end position="206"/>
    </location>
</feature>
<evidence type="ECO:0000313" key="10">
    <source>
        <dbReference type="Proteomes" id="UP000094828"/>
    </source>
</evidence>
<evidence type="ECO:0000256" key="6">
    <source>
        <dbReference type="ARBA" id="ARBA00023136"/>
    </source>
</evidence>
<dbReference type="RefSeq" id="WP_068853325.1">
    <property type="nucleotide sequence ID" value="NZ_LYDR01000158.1"/>
</dbReference>
<dbReference type="AlphaFoldDB" id="A0A1C3E4L2"/>
<dbReference type="InterPro" id="IPR032818">
    <property type="entry name" value="DedA-like"/>
</dbReference>
<name>A0A1C3E4L2_9PLAN</name>
<feature type="transmembrane region" description="Helical" evidence="7">
    <location>
        <begin position="28"/>
        <end position="49"/>
    </location>
</feature>
<dbReference type="GO" id="GO:0005886">
    <property type="term" value="C:plasma membrane"/>
    <property type="evidence" value="ECO:0007669"/>
    <property type="project" value="UniProtKB-SubCell"/>
</dbReference>
<evidence type="ECO:0000313" key="9">
    <source>
        <dbReference type="EMBL" id="ODA28109.1"/>
    </source>
</evidence>
<dbReference type="PANTHER" id="PTHR30353">
    <property type="entry name" value="INNER MEMBRANE PROTEIN DEDA-RELATED"/>
    <property type="match status" value="1"/>
</dbReference>
<dbReference type="PANTHER" id="PTHR30353:SF0">
    <property type="entry name" value="TRANSMEMBRANE PROTEIN"/>
    <property type="match status" value="1"/>
</dbReference>
<keyword evidence="5 7" id="KW-1133">Transmembrane helix</keyword>
<evidence type="ECO:0000256" key="3">
    <source>
        <dbReference type="ARBA" id="ARBA00022475"/>
    </source>
</evidence>
<comment type="similarity">
    <text evidence="2 7">Belongs to the DedA family.</text>
</comment>
<proteinExistence type="inferred from homology"/>
<feature type="transmembrane region" description="Helical" evidence="7">
    <location>
        <begin position="156"/>
        <end position="176"/>
    </location>
</feature>
<dbReference type="InterPro" id="IPR032816">
    <property type="entry name" value="VTT_dom"/>
</dbReference>
<dbReference type="Pfam" id="PF09335">
    <property type="entry name" value="VTT_dom"/>
    <property type="match status" value="1"/>
</dbReference>
<dbReference type="STRING" id="1841610.A6X21_14745"/>
<dbReference type="OrthoDB" id="9813426at2"/>
<feature type="domain" description="VTT" evidence="8">
    <location>
        <begin position="49"/>
        <end position="174"/>
    </location>
</feature>
<accession>A0A1C3E4L2</accession>
<keyword evidence="6 7" id="KW-0472">Membrane</keyword>
<dbReference type="NCBIfam" id="NF008102">
    <property type="entry name" value="PRK10847.1"/>
    <property type="match status" value="1"/>
</dbReference>
<feature type="transmembrane region" description="Helical" evidence="7">
    <location>
        <begin position="69"/>
        <end position="90"/>
    </location>
</feature>
<organism evidence="9 10">
    <name type="scientific">Planctopirus hydrillae</name>
    <dbReference type="NCBI Taxonomy" id="1841610"/>
    <lineage>
        <taxon>Bacteria</taxon>
        <taxon>Pseudomonadati</taxon>
        <taxon>Planctomycetota</taxon>
        <taxon>Planctomycetia</taxon>
        <taxon>Planctomycetales</taxon>
        <taxon>Planctomycetaceae</taxon>
        <taxon>Planctopirus</taxon>
    </lineage>
</organism>
<dbReference type="Proteomes" id="UP000094828">
    <property type="component" value="Unassembled WGS sequence"/>
</dbReference>
<comment type="subcellular location">
    <subcellularLocation>
        <location evidence="1 7">Cell membrane</location>
        <topology evidence="1 7">Multi-pass membrane protein</topology>
    </subcellularLocation>
</comment>
<dbReference type="EMBL" id="LYDR01000158">
    <property type="protein sequence ID" value="ODA28109.1"/>
    <property type="molecule type" value="Genomic_DNA"/>
</dbReference>
<gene>
    <name evidence="9" type="ORF">A6X21_14745</name>
</gene>
<sequence>MDSLKQIVEFVLHFDKYLQGFIENYGTWTYAILFAIVFAETGLIFMPFLPGDSLLFAAGALAGASSLSLPALWILLTIAAIAGDAVNYLVGRWFGERLLSAKRFRLVKPEHLAKTEEFFQKYGSKTIVIARFVPIVRTVAPFVAGMGKMPYRVFSVYNIAGGILWVSTCLIAGYLFGGLPFVKDNFSLVVLGIVFVSVLPIAWELAAGYRRRRKTVPAEVPATTSSPDEPA</sequence>
<comment type="caution">
    <text evidence="9">The sequence shown here is derived from an EMBL/GenBank/DDBJ whole genome shotgun (WGS) entry which is preliminary data.</text>
</comment>
<dbReference type="InterPro" id="IPR058127">
    <property type="entry name" value="DedA"/>
</dbReference>
<protein>
    <recommendedName>
        <fullName evidence="8">VTT domain-containing protein</fullName>
    </recommendedName>
</protein>
<keyword evidence="4 7" id="KW-0812">Transmembrane</keyword>
<keyword evidence="3 7" id="KW-1003">Cell membrane</keyword>
<evidence type="ECO:0000256" key="4">
    <source>
        <dbReference type="ARBA" id="ARBA00022692"/>
    </source>
</evidence>
<evidence type="ECO:0000256" key="7">
    <source>
        <dbReference type="RuleBase" id="RU367016"/>
    </source>
</evidence>
<keyword evidence="10" id="KW-1185">Reference proteome</keyword>
<evidence type="ECO:0000256" key="1">
    <source>
        <dbReference type="ARBA" id="ARBA00004651"/>
    </source>
</evidence>
<evidence type="ECO:0000259" key="8">
    <source>
        <dbReference type="Pfam" id="PF09335"/>
    </source>
</evidence>
<evidence type="ECO:0000256" key="5">
    <source>
        <dbReference type="ARBA" id="ARBA00022989"/>
    </source>
</evidence>
<reference evidence="9 10" key="1">
    <citation type="submission" date="2016-05" db="EMBL/GenBank/DDBJ databases">
        <title>Genomic and physiological characterization of Planctopirus sp. isolated from fresh water lake.</title>
        <authorList>
            <person name="Subhash Y."/>
            <person name="Ramana C."/>
        </authorList>
    </citation>
    <scope>NUCLEOTIDE SEQUENCE [LARGE SCALE GENOMIC DNA]</scope>
    <source>
        <strain evidence="9 10">JC280</strain>
    </source>
</reference>
<evidence type="ECO:0000256" key="2">
    <source>
        <dbReference type="ARBA" id="ARBA00010792"/>
    </source>
</evidence>